<evidence type="ECO:0000256" key="5">
    <source>
        <dbReference type="ARBA" id="ARBA00023004"/>
    </source>
</evidence>
<keyword evidence="6 8" id="KW-0503">Monooxygenase</keyword>
<dbReference type="AlphaFoldDB" id="A0A2B7WXZ4"/>
<dbReference type="InterPro" id="IPR002401">
    <property type="entry name" value="Cyt_P450_E_grp-I"/>
</dbReference>
<dbReference type="Pfam" id="PF00067">
    <property type="entry name" value="p450"/>
    <property type="match status" value="1"/>
</dbReference>
<keyword evidence="7 8" id="KW-0349">Heme</keyword>
<sequence length="522" mass="59438">MIRDINVNFGYAALLLIPGLLLTFSLSRIVRQFFYNRRVKAAGGVHAPSSSNNPITLLKFLLETADALKKNQLLENYNSSFDKYGTVSCPNCIEMNLTGGQRNILTREPEHVKTVLTGKFADYGKGTEFHDLWSPFLGDSIFTTDGKQWSNSRNLIRPMFAKNRVSDLDIFERRTQIMLGLFSPAGEDFDLMNLFYRLTIDITTEFLLGQSINSLEYPKGDFVDAFEEVQRIQMLITSLGPLQHFYPRRAYKRGIKVIDNFVLPFVRKALELPEEELQKLSRSERSFTFLHSLALFTRDPRVIRDQIVAVLLAGRDTTASTLSWTFYELANYPEVYAKLRAEVLATLGDDGKPTYDDLKSMKYLRNTINETLRLYPAVPFNIRSAIADTTLPTGGGPNGDLPITVLKNDIVIYSTLAMQRRKDIYPPVSDKFADPAIFSPERWESWQPKPWMYVPFNGGPRICIGQNFALAEISYVVARMVQKYERMEYAGNWAGQEYRTEIVGCPDQGVPVRFFEAGSKSQ</sequence>
<dbReference type="GO" id="GO:0020037">
    <property type="term" value="F:heme binding"/>
    <property type="evidence" value="ECO:0007669"/>
    <property type="project" value="InterPro"/>
</dbReference>
<dbReference type="Proteomes" id="UP000224080">
    <property type="component" value="Unassembled WGS sequence"/>
</dbReference>
<dbReference type="SUPFAM" id="SSF48264">
    <property type="entry name" value="Cytochrome P450"/>
    <property type="match status" value="1"/>
</dbReference>
<dbReference type="InterPro" id="IPR036396">
    <property type="entry name" value="Cyt_P450_sf"/>
</dbReference>
<dbReference type="GO" id="GO:0004497">
    <property type="term" value="F:monooxygenase activity"/>
    <property type="evidence" value="ECO:0007669"/>
    <property type="project" value="UniProtKB-KW"/>
</dbReference>
<comment type="similarity">
    <text evidence="2 8">Belongs to the cytochrome P450 family.</text>
</comment>
<dbReference type="PRINTS" id="PR00463">
    <property type="entry name" value="EP450I"/>
</dbReference>
<feature type="binding site" description="axial binding residue" evidence="7">
    <location>
        <position position="463"/>
    </location>
    <ligand>
        <name>heme</name>
        <dbReference type="ChEBI" id="CHEBI:30413"/>
    </ligand>
    <ligandPart>
        <name>Fe</name>
        <dbReference type="ChEBI" id="CHEBI:18248"/>
    </ligandPart>
</feature>
<keyword evidence="5 7" id="KW-0408">Iron</keyword>
<evidence type="ECO:0008006" key="11">
    <source>
        <dbReference type="Google" id="ProtNLM"/>
    </source>
</evidence>
<comment type="caution">
    <text evidence="9">The sequence shown here is derived from an EMBL/GenBank/DDBJ whole genome shotgun (WGS) entry which is preliminary data.</text>
</comment>
<dbReference type="PANTHER" id="PTHR24287:SF5">
    <property type="entry name" value="P450, PUTATIVE (EUROFUNG)-RELATED"/>
    <property type="match status" value="1"/>
</dbReference>
<accession>A0A2B7WXZ4</accession>
<dbReference type="PRINTS" id="PR00385">
    <property type="entry name" value="P450"/>
</dbReference>
<dbReference type="InterPro" id="IPR017972">
    <property type="entry name" value="Cyt_P450_CS"/>
</dbReference>
<dbReference type="CDD" id="cd11063">
    <property type="entry name" value="CYP52"/>
    <property type="match status" value="1"/>
</dbReference>
<dbReference type="PANTHER" id="PTHR24287">
    <property type="entry name" value="P450, PUTATIVE (EUROFUNG)-RELATED"/>
    <property type="match status" value="1"/>
</dbReference>
<evidence type="ECO:0000313" key="9">
    <source>
        <dbReference type="EMBL" id="PGH04234.1"/>
    </source>
</evidence>
<evidence type="ECO:0000256" key="8">
    <source>
        <dbReference type="RuleBase" id="RU000461"/>
    </source>
</evidence>
<evidence type="ECO:0000313" key="10">
    <source>
        <dbReference type="Proteomes" id="UP000224080"/>
    </source>
</evidence>
<evidence type="ECO:0000256" key="3">
    <source>
        <dbReference type="ARBA" id="ARBA00022723"/>
    </source>
</evidence>
<dbReference type="Gene3D" id="1.10.630.10">
    <property type="entry name" value="Cytochrome P450"/>
    <property type="match status" value="1"/>
</dbReference>
<keyword evidence="4 8" id="KW-0560">Oxidoreductase</keyword>
<evidence type="ECO:0000256" key="7">
    <source>
        <dbReference type="PIRSR" id="PIRSR602401-1"/>
    </source>
</evidence>
<comment type="cofactor">
    <cofactor evidence="1 7">
        <name>heme</name>
        <dbReference type="ChEBI" id="CHEBI:30413"/>
    </cofactor>
</comment>
<dbReference type="GO" id="GO:0005506">
    <property type="term" value="F:iron ion binding"/>
    <property type="evidence" value="ECO:0007669"/>
    <property type="project" value="InterPro"/>
</dbReference>
<name>A0A2B7WXZ4_9EURO</name>
<gene>
    <name evidence="9" type="ORF">GX51_03579</name>
</gene>
<reference evidence="9 10" key="1">
    <citation type="submission" date="2017-10" db="EMBL/GenBank/DDBJ databases">
        <title>Comparative genomics in systemic dimorphic fungi from Ajellomycetaceae.</title>
        <authorList>
            <person name="Munoz J.F."/>
            <person name="Mcewen J.G."/>
            <person name="Clay O.K."/>
            <person name="Cuomo C.A."/>
        </authorList>
    </citation>
    <scope>NUCLEOTIDE SEQUENCE [LARGE SCALE GENOMIC DNA]</scope>
    <source>
        <strain evidence="9 10">UAMH130</strain>
    </source>
</reference>
<dbReference type="PROSITE" id="PS00086">
    <property type="entry name" value="CYTOCHROME_P450"/>
    <property type="match status" value="1"/>
</dbReference>
<keyword evidence="3 7" id="KW-0479">Metal-binding</keyword>
<dbReference type="OrthoDB" id="1470350at2759"/>
<keyword evidence="10" id="KW-1185">Reference proteome</keyword>
<organism evidence="9 10">
    <name type="scientific">Blastomyces parvus</name>
    <dbReference type="NCBI Taxonomy" id="2060905"/>
    <lineage>
        <taxon>Eukaryota</taxon>
        <taxon>Fungi</taxon>
        <taxon>Dikarya</taxon>
        <taxon>Ascomycota</taxon>
        <taxon>Pezizomycotina</taxon>
        <taxon>Eurotiomycetes</taxon>
        <taxon>Eurotiomycetidae</taxon>
        <taxon>Onygenales</taxon>
        <taxon>Ajellomycetaceae</taxon>
        <taxon>Blastomyces</taxon>
    </lineage>
</organism>
<protein>
    <recommendedName>
        <fullName evidence="11">Cytochrome P450 alkane hydroxylase</fullName>
    </recommendedName>
</protein>
<proteinExistence type="inferred from homology"/>
<dbReference type="InterPro" id="IPR001128">
    <property type="entry name" value="Cyt_P450"/>
</dbReference>
<evidence type="ECO:0000256" key="1">
    <source>
        <dbReference type="ARBA" id="ARBA00001971"/>
    </source>
</evidence>
<dbReference type="InterPro" id="IPR047146">
    <property type="entry name" value="Cyt_P450_E_CYP52_fungi"/>
</dbReference>
<dbReference type="GO" id="GO:0016705">
    <property type="term" value="F:oxidoreductase activity, acting on paired donors, with incorporation or reduction of molecular oxygen"/>
    <property type="evidence" value="ECO:0007669"/>
    <property type="project" value="InterPro"/>
</dbReference>
<dbReference type="EMBL" id="PDNC01000040">
    <property type="protein sequence ID" value="PGH04234.1"/>
    <property type="molecule type" value="Genomic_DNA"/>
</dbReference>
<evidence type="ECO:0000256" key="6">
    <source>
        <dbReference type="ARBA" id="ARBA00023033"/>
    </source>
</evidence>
<evidence type="ECO:0000256" key="2">
    <source>
        <dbReference type="ARBA" id="ARBA00010617"/>
    </source>
</evidence>
<evidence type="ECO:0000256" key="4">
    <source>
        <dbReference type="ARBA" id="ARBA00023002"/>
    </source>
</evidence>
<dbReference type="STRING" id="2060905.A0A2B7WXZ4"/>